<evidence type="ECO:0008006" key="2">
    <source>
        <dbReference type="Google" id="ProtNLM"/>
    </source>
</evidence>
<gene>
    <name evidence="1" type="ORF">ACLFYP115_02925</name>
</gene>
<dbReference type="AlphaFoldDB" id="A0A6N2W378"/>
<accession>A0A6N2W378</accession>
<evidence type="ECO:0000313" key="1">
    <source>
        <dbReference type="EMBL" id="VYT35422.1"/>
    </source>
</evidence>
<dbReference type="InterPro" id="IPR025346">
    <property type="entry name" value="DUF4250"/>
</dbReference>
<dbReference type="Pfam" id="PF14056">
    <property type="entry name" value="DUF4250"/>
    <property type="match status" value="1"/>
</dbReference>
<organism evidence="1">
    <name type="scientific">Anaerostipes caccae</name>
    <dbReference type="NCBI Taxonomy" id="105841"/>
    <lineage>
        <taxon>Bacteria</taxon>
        <taxon>Bacillati</taxon>
        <taxon>Bacillota</taxon>
        <taxon>Clostridia</taxon>
        <taxon>Lachnospirales</taxon>
        <taxon>Lachnospiraceae</taxon>
        <taxon>Anaerostipes</taxon>
    </lineage>
</organism>
<reference evidence="1" key="1">
    <citation type="submission" date="2019-11" db="EMBL/GenBank/DDBJ databases">
        <authorList>
            <person name="Feng L."/>
        </authorList>
    </citation>
    <scope>NUCLEOTIDE SEQUENCE</scope>
    <source>
        <strain evidence="1">AcaccaeLFYP115</strain>
    </source>
</reference>
<dbReference type="GeneID" id="69470075"/>
<protein>
    <recommendedName>
        <fullName evidence="2">DUF4250 domain-containing protein</fullName>
    </recommendedName>
</protein>
<sequence>MLPNDPVILLSYINTQLRDYYDSFEELCKSLCVDSGEISTKLSGIGYEYHPETNQFR</sequence>
<proteinExistence type="predicted"/>
<dbReference type="EMBL" id="CACRSQ010000007">
    <property type="protein sequence ID" value="VYT35422.1"/>
    <property type="molecule type" value="Genomic_DNA"/>
</dbReference>
<dbReference type="RefSeq" id="WP_006566446.1">
    <property type="nucleotide sequence ID" value="NZ_BAABRZ010000002.1"/>
</dbReference>
<name>A0A6N2W378_9FIRM</name>